<feature type="domain" description="Asparagine synthetase" evidence="4">
    <location>
        <begin position="270"/>
        <end position="304"/>
    </location>
</feature>
<keyword evidence="3" id="KW-0315">Glutamine amidotransferase</keyword>
<keyword evidence="1" id="KW-0028">Amino-acid biosynthesis</keyword>
<dbReference type="GO" id="GO:0006529">
    <property type="term" value="P:asparagine biosynthetic process"/>
    <property type="evidence" value="ECO:0007669"/>
    <property type="project" value="UniProtKB-KW"/>
</dbReference>
<gene>
    <name evidence="5" type="ORF">PHATRDRAFT_49902</name>
</gene>
<dbReference type="InterPro" id="IPR014729">
    <property type="entry name" value="Rossmann-like_a/b/a_fold"/>
</dbReference>
<dbReference type="GO" id="GO:0004066">
    <property type="term" value="F:asparagine synthase (glutamine-hydrolyzing) activity"/>
    <property type="evidence" value="ECO:0007669"/>
    <property type="project" value="InterPro"/>
</dbReference>
<feature type="domain" description="Asparagine synthetase" evidence="4">
    <location>
        <begin position="466"/>
        <end position="544"/>
    </location>
</feature>
<reference evidence="6" key="2">
    <citation type="submission" date="2008-08" db="EMBL/GenBank/DDBJ databases">
        <authorList>
            <consortium name="Diatom Consortium"/>
            <person name="Grigoriev I."/>
            <person name="Grimwood J."/>
            <person name="Kuo A."/>
            <person name="Otillar R.P."/>
            <person name="Salamov A."/>
            <person name="Detter J.C."/>
            <person name="Lindquist E."/>
            <person name="Shapiro H."/>
            <person name="Lucas S."/>
            <person name="Glavina del Rio T."/>
            <person name="Pitluck S."/>
            <person name="Rokhsar D."/>
            <person name="Bowler C."/>
        </authorList>
    </citation>
    <scope>GENOME REANNOTATION</scope>
    <source>
        <strain evidence="6">CCAP 1055/1</strain>
    </source>
</reference>
<dbReference type="AlphaFoldDB" id="B7GC91"/>
<organism evidence="5 6">
    <name type="scientific">Phaeodactylum tricornutum (strain CCAP 1055/1)</name>
    <dbReference type="NCBI Taxonomy" id="556484"/>
    <lineage>
        <taxon>Eukaryota</taxon>
        <taxon>Sar</taxon>
        <taxon>Stramenopiles</taxon>
        <taxon>Ochrophyta</taxon>
        <taxon>Bacillariophyta</taxon>
        <taxon>Bacillariophyceae</taxon>
        <taxon>Bacillariophycidae</taxon>
        <taxon>Naviculales</taxon>
        <taxon>Phaeodactylaceae</taxon>
        <taxon>Phaeodactylum</taxon>
    </lineage>
</organism>
<dbReference type="CDD" id="cd01991">
    <property type="entry name" value="Asn_synthase_B_C"/>
    <property type="match status" value="1"/>
</dbReference>
<feature type="domain" description="Asparagine synthetase" evidence="4">
    <location>
        <begin position="437"/>
        <end position="463"/>
    </location>
</feature>
<keyword evidence="2" id="KW-0061">Asparagine biosynthesis</keyword>
<dbReference type="PaxDb" id="2850-Phatr49902"/>
<dbReference type="Proteomes" id="UP000000759">
    <property type="component" value="Chromosome 25"/>
</dbReference>
<protein>
    <recommendedName>
        <fullName evidence="4">Asparagine synthetase domain-containing protein</fullName>
    </recommendedName>
</protein>
<dbReference type="InterPro" id="IPR029055">
    <property type="entry name" value="Ntn_hydrolases_N"/>
</dbReference>
<dbReference type="SUPFAM" id="SSF52402">
    <property type="entry name" value="Adenine nucleotide alpha hydrolases-like"/>
    <property type="match status" value="2"/>
</dbReference>
<keyword evidence="6" id="KW-1185">Reference proteome</keyword>
<reference evidence="5 6" key="1">
    <citation type="journal article" date="2008" name="Nature">
        <title>The Phaeodactylum genome reveals the evolutionary history of diatom genomes.</title>
        <authorList>
            <person name="Bowler C."/>
            <person name="Allen A.E."/>
            <person name="Badger J.H."/>
            <person name="Grimwood J."/>
            <person name="Jabbari K."/>
            <person name="Kuo A."/>
            <person name="Maheswari U."/>
            <person name="Martens C."/>
            <person name="Maumus F."/>
            <person name="Otillar R.P."/>
            <person name="Rayko E."/>
            <person name="Salamov A."/>
            <person name="Vandepoele K."/>
            <person name="Beszteri B."/>
            <person name="Gruber A."/>
            <person name="Heijde M."/>
            <person name="Katinka M."/>
            <person name="Mock T."/>
            <person name="Valentin K."/>
            <person name="Verret F."/>
            <person name="Berges J.A."/>
            <person name="Brownlee C."/>
            <person name="Cadoret J.P."/>
            <person name="Chiovitti A."/>
            <person name="Choi C.J."/>
            <person name="Coesel S."/>
            <person name="De Martino A."/>
            <person name="Detter J.C."/>
            <person name="Durkin C."/>
            <person name="Falciatore A."/>
            <person name="Fournet J."/>
            <person name="Haruta M."/>
            <person name="Huysman M.J."/>
            <person name="Jenkins B.D."/>
            <person name="Jiroutova K."/>
            <person name="Jorgensen R.E."/>
            <person name="Joubert Y."/>
            <person name="Kaplan A."/>
            <person name="Kroger N."/>
            <person name="Kroth P.G."/>
            <person name="La Roche J."/>
            <person name="Lindquist E."/>
            <person name="Lommer M."/>
            <person name="Martin-Jezequel V."/>
            <person name="Lopez P.J."/>
            <person name="Lucas S."/>
            <person name="Mangogna M."/>
            <person name="McGinnis K."/>
            <person name="Medlin L.K."/>
            <person name="Montsant A."/>
            <person name="Oudot-Le Secq M.P."/>
            <person name="Napoli C."/>
            <person name="Obornik M."/>
            <person name="Parker M.S."/>
            <person name="Petit J.L."/>
            <person name="Porcel B.M."/>
            <person name="Poulsen N."/>
            <person name="Robison M."/>
            <person name="Rychlewski L."/>
            <person name="Rynearson T.A."/>
            <person name="Schmutz J."/>
            <person name="Shapiro H."/>
            <person name="Siaut M."/>
            <person name="Stanley M."/>
            <person name="Sussman M.R."/>
            <person name="Taylor A.R."/>
            <person name="Vardi A."/>
            <person name="von Dassow P."/>
            <person name="Vyverman W."/>
            <person name="Willis A."/>
            <person name="Wyrwicz L.S."/>
            <person name="Rokhsar D.S."/>
            <person name="Weissenbach J."/>
            <person name="Armbrust E.V."/>
            <person name="Green B.R."/>
            <person name="Van de Peer Y."/>
            <person name="Grigoriev I.V."/>
        </authorList>
    </citation>
    <scope>NUCLEOTIDE SEQUENCE [LARGE SCALE GENOMIC DNA]</scope>
    <source>
        <strain evidence="5 6">CCAP 1055/1</strain>
    </source>
</reference>
<dbReference type="InParanoid" id="B7GC91"/>
<evidence type="ECO:0000256" key="1">
    <source>
        <dbReference type="ARBA" id="ARBA00022605"/>
    </source>
</evidence>
<sequence>MRDVLVPQPVDIDIGVSNIVDDDEEGQQHSGTHSCGSCVLAWNGEVFRVVTQTPLGTDTDDLSGSHHSDTTLVADWIRQELTQTVSICREGTTIRSVQLQQQMALARVLERLVDADFAVTLVTPHSVFYARDRFGKRSLLVQDGLSTVTAAGTATETSRSWKLSSVTDGTESAVWTEVAPEMVHCYCVATKQCLPPLSYHQRETMDVAPAQVLHQPLQDEYDKDNIRRAWTTRRINDQSFSSEPCTATSFAPLPSQPTKLETAVATLYVLLRDAVRRRVTGPRVAVLFSGGLDSVVLAALALEILLERYEHTHELVLCNVSFVEDAAPGATDFARTDASALPSRTDAPIPPQAADTRAAMVSYRELERLFPQARICFLAKQATWGDIVRNEAHVRQLVHPQTTTMDLNIGMALWFASLQSTDSKSQHVSAKKVPLGDDCRVLLSGLGADELMGGYGRHRQAWKDGGNEQLRRELDLDLTRLWYRNLGRDDRVLSDTGREARFPYLDTAVVQFLSRLDLDVVCDFKRPPGEGDKRILRVLAAQMLGLEAASTAVKRAIQFGSRIAHVSDKRRFGSRRRASGTARAIHQTAVTDF</sequence>
<proteinExistence type="predicted"/>
<dbReference type="InterPro" id="IPR051857">
    <property type="entry name" value="Asn_synthetase_domain"/>
</dbReference>
<dbReference type="STRING" id="556484.B7GC91"/>
<dbReference type="KEGG" id="pti:PHATRDRAFT_49902"/>
<dbReference type="InterPro" id="IPR001962">
    <property type="entry name" value="Asn_synthase"/>
</dbReference>
<dbReference type="Gene3D" id="3.40.50.620">
    <property type="entry name" value="HUPs"/>
    <property type="match status" value="1"/>
</dbReference>
<dbReference type="PANTHER" id="PTHR45937">
    <property type="entry name" value="ASPARAGINE SYNTHETASE DOMAIN-CONTAINING PROTEIN 1"/>
    <property type="match status" value="1"/>
</dbReference>
<dbReference type="Gene3D" id="3.60.20.10">
    <property type="entry name" value="Glutamine Phosphoribosylpyrophosphate, subunit 1, domain 1"/>
    <property type="match status" value="1"/>
</dbReference>
<dbReference type="PANTHER" id="PTHR45937:SF1">
    <property type="entry name" value="ASPARAGINE SYNTHETASE DOMAIN-CONTAINING PROTEIN 1"/>
    <property type="match status" value="1"/>
</dbReference>
<dbReference type="RefSeq" id="XP_002184758.1">
    <property type="nucleotide sequence ID" value="XM_002184722.1"/>
</dbReference>
<name>B7GC91_PHATC</name>
<dbReference type="OrthoDB" id="47104at2759"/>
<dbReference type="Pfam" id="PF00733">
    <property type="entry name" value="Asn_synthase"/>
    <property type="match status" value="3"/>
</dbReference>
<dbReference type="GeneID" id="7198527"/>
<evidence type="ECO:0000259" key="4">
    <source>
        <dbReference type="Pfam" id="PF00733"/>
    </source>
</evidence>
<evidence type="ECO:0000313" key="6">
    <source>
        <dbReference type="Proteomes" id="UP000000759"/>
    </source>
</evidence>
<dbReference type="EMBL" id="CM000627">
    <property type="protein sequence ID" value="EEC43817.1"/>
    <property type="molecule type" value="Genomic_DNA"/>
</dbReference>
<accession>B7GC91</accession>
<evidence type="ECO:0000313" key="5">
    <source>
        <dbReference type="EMBL" id="EEC43817.1"/>
    </source>
</evidence>
<dbReference type="eggNOG" id="KOG0573">
    <property type="taxonomic scope" value="Eukaryota"/>
</dbReference>
<dbReference type="HOGENOM" id="CLU_012368_1_1_1"/>
<evidence type="ECO:0000256" key="2">
    <source>
        <dbReference type="ARBA" id="ARBA00022888"/>
    </source>
</evidence>
<evidence type="ECO:0000256" key="3">
    <source>
        <dbReference type="ARBA" id="ARBA00022962"/>
    </source>
</evidence>